<evidence type="ECO:0000256" key="6">
    <source>
        <dbReference type="HAMAP-Rule" id="MF_00311"/>
    </source>
</evidence>
<organism evidence="7 8">
    <name type="scientific">Candidatus Fimicola merdigallinarum</name>
    <dbReference type="NCBI Taxonomy" id="2840819"/>
    <lineage>
        <taxon>Bacteria</taxon>
        <taxon>Bacillati</taxon>
        <taxon>Bacillota</taxon>
        <taxon>Clostridia</taxon>
        <taxon>Lachnospirales</taxon>
        <taxon>Lachnospiraceae</taxon>
        <taxon>Lachnospiraceae incertae sedis</taxon>
        <taxon>Candidatus Fimicola</taxon>
    </lineage>
</organism>
<dbReference type="Gene3D" id="1.20.5.620">
    <property type="entry name" value="F1F0 ATP synthase subunit B, membrane domain"/>
    <property type="match status" value="1"/>
</dbReference>
<keyword evidence="2 6" id="KW-0813">Transport</keyword>
<evidence type="ECO:0000256" key="4">
    <source>
        <dbReference type="ARBA" id="ARBA00023065"/>
    </source>
</evidence>
<evidence type="ECO:0000256" key="2">
    <source>
        <dbReference type="ARBA" id="ARBA00022448"/>
    </source>
</evidence>
<accession>A0A9D9E152</accession>
<reference evidence="7" key="1">
    <citation type="submission" date="2020-10" db="EMBL/GenBank/DDBJ databases">
        <authorList>
            <person name="Gilroy R."/>
        </authorList>
    </citation>
    <scope>NUCLEOTIDE SEQUENCE</scope>
    <source>
        <strain evidence="7">F6-4510</strain>
    </source>
</reference>
<sequence length="185" mass="20731">MGNEQKIIDRIISDAENQASEIIKSAKEYADSVIKKAEEKASKEMDKYKDLAKAEAEKVMAKEISGAEMSAKKMILAKKQEILEETINLAKEKLFALSGEEYENTILKMIDNAKEKGEIILSAEDRKAFGEKIAGKGYNVSSETRELGKGFVIKNGDIEYNYSFDSIMTVERESIEQKIAQILFG</sequence>
<dbReference type="SUPFAM" id="SSF81573">
    <property type="entry name" value="F1F0 ATP synthase subunit B, membrane domain"/>
    <property type="match status" value="1"/>
</dbReference>
<comment type="caution">
    <text evidence="7">The sequence shown here is derived from an EMBL/GenBank/DDBJ whole genome shotgun (WGS) entry which is preliminary data.</text>
</comment>
<keyword evidence="4 6" id="KW-0406">Ion transport</keyword>
<comment type="function">
    <text evidence="6">Produces ATP from ADP in the presence of a proton gradient across the membrane.</text>
</comment>
<evidence type="ECO:0000313" key="8">
    <source>
        <dbReference type="Proteomes" id="UP000823611"/>
    </source>
</evidence>
<dbReference type="Pfam" id="PF01991">
    <property type="entry name" value="vATP-synt_E"/>
    <property type="match status" value="1"/>
</dbReference>
<gene>
    <name evidence="6" type="primary">atpE</name>
    <name evidence="7" type="ORF">IAC55_07125</name>
</gene>
<keyword evidence="5 6" id="KW-0066">ATP synthesis</keyword>
<dbReference type="GO" id="GO:0042777">
    <property type="term" value="P:proton motive force-driven plasma membrane ATP synthesis"/>
    <property type="evidence" value="ECO:0007669"/>
    <property type="project" value="UniProtKB-UniRule"/>
</dbReference>
<dbReference type="SUPFAM" id="SSF160527">
    <property type="entry name" value="V-type ATPase subunit E-like"/>
    <property type="match status" value="1"/>
</dbReference>
<dbReference type="EMBL" id="JADIMX010000132">
    <property type="protein sequence ID" value="MBO8435074.1"/>
    <property type="molecule type" value="Genomic_DNA"/>
</dbReference>
<protein>
    <recommendedName>
        <fullName evidence="6">V-type proton ATPase subunit E</fullName>
    </recommendedName>
    <alternativeName>
        <fullName evidence="6">V-ATPase subunit E</fullName>
    </alternativeName>
</protein>
<evidence type="ECO:0000256" key="5">
    <source>
        <dbReference type="ARBA" id="ARBA00023310"/>
    </source>
</evidence>
<dbReference type="GO" id="GO:0033178">
    <property type="term" value="C:proton-transporting two-sector ATPase complex, catalytic domain"/>
    <property type="evidence" value="ECO:0007669"/>
    <property type="project" value="InterPro"/>
</dbReference>
<reference evidence="7" key="2">
    <citation type="journal article" date="2021" name="PeerJ">
        <title>Extensive microbial diversity within the chicken gut microbiome revealed by metagenomics and culture.</title>
        <authorList>
            <person name="Gilroy R."/>
            <person name="Ravi A."/>
            <person name="Getino M."/>
            <person name="Pursley I."/>
            <person name="Horton D.L."/>
            <person name="Alikhan N.F."/>
            <person name="Baker D."/>
            <person name="Gharbi K."/>
            <person name="Hall N."/>
            <person name="Watson M."/>
            <person name="Adriaenssens E.M."/>
            <person name="Foster-Nyarko E."/>
            <person name="Jarju S."/>
            <person name="Secka A."/>
            <person name="Antonio M."/>
            <person name="Oren A."/>
            <person name="Chaudhuri R.R."/>
            <person name="La Ragione R."/>
            <person name="Hildebrand F."/>
            <person name="Pallen M.J."/>
        </authorList>
    </citation>
    <scope>NUCLEOTIDE SEQUENCE</scope>
    <source>
        <strain evidence="7">F6-4510</strain>
    </source>
</reference>
<evidence type="ECO:0000256" key="3">
    <source>
        <dbReference type="ARBA" id="ARBA00022781"/>
    </source>
</evidence>
<dbReference type="GO" id="GO:0046933">
    <property type="term" value="F:proton-transporting ATP synthase activity, rotational mechanism"/>
    <property type="evidence" value="ECO:0007669"/>
    <property type="project" value="UniProtKB-UniRule"/>
</dbReference>
<dbReference type="HAMAP" id="MF_00311">
    <property type="entry name" value="ATP_synth_E_arch"/>
    <property type="match status" value="1"/>
</dbReference>
<dbReference type="InterPro" id="IPR038495">
    <property type="entry name" value="ATPase_E_C"/>
</dbReference>
<dbReference type="AlphaFoldDB" id="A0A9D9E152"/>
<evidence type="ECO:0000313" key="7">
    <source>
        <dbReference type="EMBL" id="MBO8435074.1"/>
    </source>
</evidence>
<dbReference type="InterPro" id="IPR028987">
    <property type="entry name" value="ATP_synth_B-like_membr_sf"/>
</dbReference>
<dbReference type="GO" id="GO:0046961">
    <property type="term" value="F:proton-transporting ATPase activity, rotational mechanism"/>
    <property type="evidence" value="ECO:0007669"/>
    <property type="project" value="InterPro"/>
</dbReference>
<keyword evidence="3 6" id="KW-0375">Hydrogen ion transport</keyword>
<proteinExistence type="inferred from homology"/>
<dbReference type="Gene3D" id="3.30.2320.30">
    <property type="entry name" value="ATP synthase, E subunit, C-terminal"/>
    <property type="match status" value="1"/>
</dbReference>
<evidence type="ECO:0000256" key="1">
    <source>
        <dbReference type="ARBA" id="ARBA00005901"/>
    </source>
</evidence>
<dbReference type="Proteomes" id="UP000823611">
    <property type="component" value="Unassembled WGS sequence"/>
</dbReference>
<dbReference type="GO" id="GO:0005524">
    <property type="term" value="F:ATP binding"/>
    <property type="evidence" value="ECO:0007669"/>
    <property type="project" value="UniProtKB-UniRule"/>
</dbReference>
<name>A0A9D9E152_9FIRM</name>
<comment type="similarity">
    <text evidence="1 6">Belongs to the V-ATPase E subunit family.</text>
</comment>
<dbReference type="InterPro" id="IPR002842">
    <property type="entry name" value="ATPase_V1_Esu"/>
</dbReference>